<reference evidence="2 3" key="1">
    <citation type="submission" date="2013-12" db="EMBL/GenBank/DDBJ databases">
        <authorList>
            <person name="Cubeta M."/>
            <person name="Pakala S."/>
            <person name="Fedorova N."/>
            <person name="Thomas E."/>
            <person name="Dean R."/>
            <person name="Jabaji S."/>
            <person name="Neate S."/>
            <person name="Toda T."/>
            <person name="Tavantzis S."/>
            <person name="Vilgalys R."/>
            <person name="Bharathan N."/>
            <person name="Pakala S."/>
            <person name="Losada L.S."/>
            <person name="Zafar N."/>
            <person name="Nierman W."/>
        </authorList>
    </citation>
    <scope>NUCLEOTIDE SEQUENCE [LARGE SCALE GENOMIC DNA]</scope>
    <source>
        <strain evidence="2 3">123E</strain>
    </source>
</reference>
<feature type="region of interest" description="Disordered" evidence="1">
    <location>
        <begin position="69"/>
        <end position="131"/>
    </location>
</feature>
<accession>A0A074S8A9</accession>
<evidence type="ECO:0000313" key="3">
    <source>
        <dbReference type="Proteomes" id="UP000027456"/>
    </source>
</evidence>
<evidence type="ECO:0000313" key="2">
    <source>
        <dbReference type="EMBL" id="KEP53830.1"/>
    </source>
</evidence>
<organism evidence="2 3">
    <name type="scientific">Rhizoctonia solani 123E</name>
    <dbReference type="NCBI Taxonomy" id="1423351"/>
    <lineage>
        <taxon>Eukaryota</taxon>
        <taxon>Fungi</taxon>
        <taxon>Dikarya</taxon>
        <taxon>Basidiomycota</taxon>
        <taxon>Agaricomycotina</taxon>
        <taxon>Agaricomycetes</taxon>
        <taxon>Cantharellales</taxon>
        <taxon>Ceratobasidiaceae</taxon>
        <taxon>Rhizoctonia</taxon>
    </lineage>
</organism>
<dbReference type="AlphaFoldDB" id="A0A074S8A9"/>
<proteinExistence type="predicted"/>
<dbReference type="HOGENOM" id="CLU_1062269_0_0_1"/>
<feature type="compositionally biased region" description="Low complexity" evidence="1">
    <location>
        <begin position="79"/>
        <end position="118"/>
    </location>
</feature>
<evidence type="ECO:0000256" key="1">
    <source>
        <dbReference type="SAM" id="MobiDB-lite"/>
    </source>
</evidence>
<keyword evidence="3" id="KW-1185">Reference proteome</keyword>
<gene>
    <name evidence="2" type="ORF">V565_025790</name>
</gene>
<dbReference type="EMBL" id="AZST01000047">
    <property type="protein sequence ID" value="KEP53830.1"/>
    <property type="molecule type" value="Genomic_DNA"/>
</dbReference>
<comment type="caution">
    <text evidence="2">The sequence shown here is derived from an EMBL/GenBank/DDBJ whole genome shotgun (WGS) entry which is preliminary data.</text>
</comment>
<name>A0A074S8A9_9AGAM</name>
<dbReference type="Proteomes" id="UP000027456">
    <property type="component" value="Unassembled WGS sequence"/>
</dbReference>
<protein>
    <submittedName>
        <fullName evidence="2">Uncharacterized protein</fullName>
    </submittedName>
</protein>
<sequence length="262" mass="29378">MPAVPATYYGGYLQGPRVRSEAPDYSTLQNFQWMADLVSNKIIHQQAQASRHTEHHIYYHFIPMEPGAPIDSPSRTPRSLFSSPNWSNASSVESSPESRPTRLGTQRTSRTSVGTRRGAVSYNPPPPAYNAEPVQLEHTQRRRTQTPPAQVQVESSDFQAQHAYTPVTCTQAHIEPERVLTPKEFIQELQCLLTRGRGSQSPVDRFRIQGEEIPVSVWRPDQNGPFLVQHYSPNGQEDAISVAHIVNGGGIMWCPPPNAERF</sequence>
<dbReference type="OrthoDB" id="3250968at2759"/>